<protein>
    <recommendedName>
        <fullName evidence="6">PDZ GRASP-type domain-containing protein</fullName>
    </recommendedName>
</protein>
<dbReference type="Gene3D" id="2.30.42.10">
    <property type="match status" value="2"/>
</dbReference>
<comment type="subcellular location">
    <subcellularLocation>
        <location evidence="1">Golgi apparatus membrane</location>
    </subcellularLocation>
</comment>
<evidence type="ECO:0000256" key="1">
    <source>
        <dbReference type="ARBA" id="ARBA00004394"/>
    </source>
</evidence>
<dbReference type="PROSITE" id="PS51865">
    <property type="entry name" value="PDZ_GRASP"/>
    <property type="match status" value="1"/>
</dbReference>
<dbReference type="Proteomes" id="UP000094285">
    <property type="component" value="Unassembled WGS sequence"/>
</dbReference>
<feature type="compositionally biased region" description="Polar residues" evidence="5">
    <location>
        <begin position="402"/>
        <end position="411"/>
    </location>
</feature>
<evidence type="ECO:0000256" key="5">
    <source>
        <dbReference type="SAM" id="MobiDB-lite"/>
    </source>
</evidence>
<dbReference type="InterPro" id="IPR007583">
    <property type="entry name" value="GRASP55_65"/>
</dbReference>
<evidence type="ECO:0000259" key="6">
    <source>
        <dbReference type="PROSITE" id="PS51865"/>
    </source>
</evidence>
<keyword evidence="8" id="KW-1185">Reference proteome</keyword>
<gene>
    <name evidence="7" type="ORF">CANTADRAFT_27225</name>
</gene>
<keyword evidence="2" id="KW-0677">Repeat</keyword>
<evidence type="ECO:0000256" key="4">
    <source>
        <dbReference type="ARBA" id="ARBA00023136"/>
    </source>
</evidence>
<dbReference type="OrthoDB" id="3318at2759"/>
<evidence type="ECO:0000256" key="2">
    <source>
        <dbReference type="ARBA" id="ARBA00022737"/>
    </source>
</evidence>
<evidence type="ECO:0000256" key="3">
    <source>
        <dbReference type="ARBA" id="ARBA00023034"/>
    </source>
</evidence>
<dbReference type="STRING" id="984487.A0A1E4SD12"/>
<feature type="domain" description="PDZ GRASP-type" evidence="6">
    <location>
        <begin position="185"/>
        <end position="298"/>
    </location>
</feature>
<accession>A0A1E4SD12</accession>
<proteinExistence type="predicted"/>
<name>A0A1E4SD12_9ASCO</name>
<dbReference type="Pfam" id="PF04495">
    <property type="entry name" value="GRASP55_65"/>
    <property type="match status" value="1"/>
</dbReference>
<dbReference type="InterPro" id="IPR036034">
    <property type="entry name" value="PDZ_sf"/>
</dbReference>
<dbReference type="GO" id="GO:0000139">
    <property type="term" value="C:Golgi membrane"/>
    <property type="evidence" value="ECO:0007669"/>
    <property type="project" value="UniProtKB-SubCell"/>
</dbReference>
<feature type="region of interest" description="Disordered" evidence="5">
    <location>
        <begin position="351"/>
        <end position="422"/>
    </location>
</feature>
<dbReference type="RefSeq" id="XP_020062495.1">
    <property type="nucleotide sequence ID" value="XM_020208040.1"/>
</dbReference>
<dbReference type="EMBL" id="KV453915">
    <property type="protein sequence ID" value="ODV77373.1"/>
    <property type="molecule type" value="Genomic_DNA"/>
</dbReference>
<keyword evidence="3" id="KW-0333">Golgi apparatus</keyword>
<dbReference type="GO" id="GO:0007030">
    <property type="term" value="P:Golgi organization"/>
    <property type="evidence" value="ECO:0007669"/>
    <property type="project" value="TreeGrafter"/>
</dbReference>
<dbReference type="InterPro" id="IPR024958">
    <property type="entry name" value="GRASP_PDZ"/>
</dbReference>
<keyword evidence="4" id="KW-0472">Membrane</keyword>
<evidence type="ECO:0000313" key="8">
    <source>
        <dbReference type="Proteomes" id="UP000094285"/>
    </source>
</evidence>
<feature type="compositionally biased region" description="Low complexity" evidence="5">
    <location>
        <begin position="359"/>
        <end position="369"/>
    </location>
</feature>
<reference evidence="8" key="1">
    <citation type="submission" date="2016-05" db="EMBL/GenBank/DDBJ databases">
        <title>Comparative genomics of biotechnologically important yeasts.</title>
        <authorList>
            <consortium name="DOE Joint Genome Institute"/>
            <person name="Riley R."/>
            <person name="Haridas S."/>
            <person name="Wolfe K.H."/>
            <person name="Lopes M.R."/>
            <person name="Hittinger C.T."/>
            <person name="Goker M."/>
            <person name="Salamov A."/>
            <person name="Wisecaver J."/>
            <person name="Long T.M."/>
            <person name="Aerts A.L."/>
            <person name="Barry K."/>
            <person name="Choi C."/>
            <person name="Clum A."/>
            <person name="Coughlan A.Y."/>
            <person name="Deshpande S."/>
            <person name="Douglass A.P."/>
            <person name="Hanson S.J."/>
            <person name="Klenk H.-P."/>
            <person name="Labutti K."/>
            <person name="Lapidus A."/>
            <person name="Lindquist E."/>
            <person name="Lipzen A."/>
            <person name="Meier-Kolthoff J.P."/>
            <person name="Ohm R.A."/>
            <person name="Otillar R.P."/>
            <person name="Pangilinan J."/>
            <person name="Peng Y."/>
            <person name="Rokas A."/>
            <person name="Rosa C.A."/>
            <person name="Scheuner C."/>
            <person name="Sibirny A.A."/>
            <person name="Slot J.C."/>
            <person name="Stielow J.B."/>
            <person name="Sun H."/>
            <person name="Kurtzman C.P."/>
            <person name="Blackwell M."/>
            <person name="Grigoriev I.V."/>
            <person name="Jeffries T.W."/>
        </authorList>
    </citation>
    <scope>NUCLEOTIDE SEQUENCE [LARGE SCALE GENOMIC DNA]</scope>
    <source>
        <strain evidence="8">NRRL Y-17324</strain>
    </source>
</reference>
<dbReference type="PANTHER" id="PTHR12893">
    <property type="entry name" value="GOLGI REASSEMBLY STACKING PROTEIN GRASP"/>
    <property type="match status" value="1"/>
</dbReference>
<organism evidence="7 8">
    <name type="scientific">Suhomyces tanzawaensis NRRL Y-17324</name>
    <dbReference type="NCBI Taxonomy" id="984487"/>
    <lineage>
        <taxon>Eukaryota</taxon>
        <taxon>Fungi</taxon>
        <taxon>Dikarya</taxon>
        <taxon>Ascomycota</taxon>
        <taxon>Saccharomycotina</taxon>
        <taxon>Pichiomycetes</taxon>
        <taxon>Debaryomycetaceae</taxon>
        <taxon>Suhomyces</taxon>
    </lineage>
</organism>
<feature type="compositionally biased region" description="Pro residues" evidence="5">
    <location>
        <begin position="412"/>
        <end position="422"/>
    </location>
</feature>
<dbReference type="GeneID" id="30982177"/>
<sequence>MFSFAKKLVDRFEGTGSAENSGPDSYFKNALQLNNKGHGLRVLNVVPHSLAHTNGFESWFDYIIKINGHELPMANPSLSAYPYSIHEGGYIVYQGNITPEQASAVDTELLRQEISTLAKNEKPLTFDVWNAKGGVVRQITVPLNKVQLENQASQDVQEDALNLFENIFTQIGLTIQSSHLSSANHVWRILKTHPGSPGFVSQLVPYSDYIIGCDSAFPEDVEGKGLLVSGGESLLSKVVASYYYHHFEITQVDEIPITLYVYNHDYDILRPVTVNLSKSWGNGHNRGVLGCDVGYGLLHRLPEVVGKFQNNSIVDDVIFESEAQNAEARPAQGYTAPPPPPLGAVIAPMAVPRPPVAQPPAGGAPPRSSATKKKKHIANTNALGGLSDYMNEELAKSKELDSQNNRGSSESLPPPPPPTKSS</sequence>
<dbReference type="PANTHER" id="PTHR12893:SF0">
    <property type="entry name" value="GRASP65"/>
    <property type="match status" value="1"/>
</dbReference>
<dbReference type="AlphaFoldDB" id="A0A1E4SD12"/>
<evidence type="ECO:0000313" key="7">
    <source>
        <dbReference type="EMBL" id="ODV77373.1"/>
    </source>
</evidence>